<gene>
    <name evidence="2" type="ORF">HAND1043_LOCUS10364</name>
</gene>
<evidence type="ECO:0000256" key="1">
    <source>
        <dbReference type="SAM" id="SignalP"/>
    </source>
</evidence>
<evidence type="ECO:0000313" key="2">
    <source>
        <dbReference type="EMBL" id="CAD8743869.1"/>
    </source>
</evidence>
<dbReference type="EMBL" id="HBFK01016826">
    <property type="protein sequence ID" value="CAD8743869.1"/>
    <property type="molecule type" value="Transcribed_RNA"/>
</dbReference>
<dbReference type="InterPro" id="IPR013785">
    <property type="entry name" value="Aldolase_TIM"/>
</dbReference>
<accession>A0A6T8KJH6</accession>
<protein>
    <recommendedName>
        <fullName evidence="3">Nitronate monooxygenase domain-containing protein</fullName>
    </recommendedName>
</protein>
<organism evidence="2">
    <name type="scientific">Hemiselmis andersenii</name>
    <name type="common">Cryptophyte alga</name>
    <dbReference type="NCBI Taxonomy" id="464988"/>
    <lineage>
        <taxon>Eukaryota</taxon>
        <taxon>Cryptophyceae</taxon>
        <taxon>Cryptomonadales</taxon>
        <taxon>Hemiselmidaceae</taxon>
        <taxon>Hemiselmis</taxon>
    </lineage>
</organism>
<evidence type="ECO:0008006" key="3">
    <source>
        <dbReference type="Google" id="ProtNLM"/>
    </source>
</evidence>
<proteinExistence type="predicted"/>
<dbReference type="Gene3D" id="3.20.20.70">
    <property type="entry name" value="Aldolase class I"/>
    <property type="match status" value="1"/>
</dbReference>
<feature type="chain" id="PRO_5030159802" description="Nitronate monooxygenase domain-containing protein" evidence="1">
    <location>
        <begin position="20"/>
        <end position="620"/>
    </location>
</feature>
<name>A0A6T8KJH6_HEMAN</name>
<dbReference type="PANTHER" id="PTHR32332">
    <property type="entry name" value="2-NITROPROPANE DIOXYGENASE"/>
    <property type="match status" value="1"/>
</dbReference>
<keyword evidence="1" id="KW-0732">Signal</keyword>
<reference evidence="2" key="1">
    <citation type="submission" date="2021-01" db="EMBL/GenBank/DDBJ databases">
        <authorList>
            <person name="Corre E."/>
            <person name="Pelletier E."/>
            <person name="Niang G."/>
            <person name="Scheremetjew M."/>
            <person name="Finn R."/>
            <person name="Kale V."/>
            <person name="Holt S."/>
            <person name="Cochrane G."/>
            <person name="Meng A."/>
            <person name="Brown T."/>
            <person name="Cohen L."/>
        </authorList>
    </citation>
    <scope>NUCLEOTIDE SEQUENCE</scope>
    <source>
        <strain evidence="2">CCMP441</strain>
    </source>
</reference>
<dbReference type="PANTHER" id="PTHR32332:SF33">
    <property type="entry name" value="NITRONATE MONOOXYGENASE DOMAIN-CONTAINING PROTEIN"/>
    <property type="match status" value="1"/>
</dbReference>
<feature type="signal peptide" evidence="1">
    <location>
        <begin position="1"/>
        <end position="19"/>
    </location>
</feature>
<dbReference type="SUPFAM" id="SSF51412">
    <property type="entry name" value="Inosine monophosphate dehydrogenase (IMPDH)"/>
    <property type="match status" value="1"/>
</dbReference>
<dbReference type="AlphaFoldDB" id="A0A6T8KJH6"/>
<sequence length="620" mass="68198">MYSKLSLAVLACIPLASDAFSFSSPVTSSRADLRSAATSTFNPSLGAVGRAPRAAASSISSLDMRVPKIIQGGMGVQVSSWQLAREVNRAGELGVISGTAMETVLIRWLQMGDPDGIYKRALDRFPDQDMVKRVWDKYYVEGGKPDDKPFKHPAMWTIEPNGALEEATVLGNYAEVWLAKHEDDGTLIKGGGVGINCLTKIQLPTIQNLYGAIYAEADYVIMGAGIPMEVPGILDNLVEHKDCKLAIDVDDAPEPVYTHFSPKAFWERAGKPDELKRKMKRPDFIPIVSSVTLAQAMLKRATGAGPTKGIQGFVIEFPTAGGHNAPPRGFRYDAAAKSHVLSLNERGEPVYGEKDEVNLERFKKATKGLPFWLAGYYARPDKLQEVLALGGAGIQVGTSFAFSKESGLRTDVKRDVLKQVQSGDLSVYTDPVASPTGFPFKVLELDDSLSTVKNYEDRPRVCNLGYLRTAYHDAETGKIGYRCASEPIDMYLKKGGVMEATVGRKCLCNGLMANAGMPQVSPHKAAGSDDKYVEEILITAGDDINQVRNYMKETEGGYLEYTAMDVLDYLWGKYKDEYQKEMNLYSHAEEAEDPKIRESLLAKKKELEERIKEVDAQLNK</sequence>